<gene>
    <name evidence="1" type="ORF">ENL47_08870</name>
</gene>
<organism evidence="1">
    <name type="scientific">Ignisphaera aggregans</name>
    <dbReference type="NCBI Taxonomy" id="334771"/>
    <lineage>
        <taxon>Archaea</taxon>
        <taxon>Thermoproteota</taxon>
        <taxon>Thermoprotei</taxon>
        <taxon>Desulfurococcales</taxon>
        <taxon>Desulfurococcaceae</taxon>
        <taxon>Ignisphaera</taxon>
    </lineage>
</organism>
<protein>
    <submittedName>
        <fullName evidence="1">Uncharacterized protein</fullName>
    </submittedName>
</protein>
<sequence length="101" mass="11639">MAIERPSCNRVVIVGKNFEVKFFVSPTSKSIIGIALEVNDDILKDTKNFLNNILLQLNKILFKKSIVDENIKLGIHTTLKIDQINIEDLIQKTFHFKRSIR</sequence>
<proteinExistence type="predicted"/>
<evidence type="ECO:0000313" key="1">
    <source>
        <dbReference type="EMBL" id="HHR96887.1"/>
    </source>
</evidence>
<dbReference type="EMBL" id="DRUB01000176">
    <property type="protein sequence ID" value="HHR96887.1"/>
    <property type="molecule type" value="Genomic_DNA"/>
</dbReference>
<dbReference type="AlphaFoldDB" id="A0A7C5UXL2"/>
<reference evidence="1" key="1">
    <citation type="journal article" date="2020" name="mSystems">
        <title>Genome- and Community-Level Interaction Insights into Carbon Utilization and Element Cycling Functions of Hydrothermarchaeota in Hydrothermal Sediment.</title>
        <authorList>
            <person name="Zhou Z."/>
            <person name="Liu Y."/>
            <person name="Xu W."/>
            <person name="Pan J."/>
            <person name="Luo Z.H."/>
            <person name="Li M."/>
        </authorList>
    </citation>
    <scope>NUCLEOTIDE SEQUENCE [LARGE SCALE GENOMIC DNA]</scope>
    <source>
        <strain evidence="1">SpSt-1</strain>
    </source>
</reference>
<comment type="caution">
    <text evidence="1">The sequence shown here is derived from an EMBL/GenBank/DDBJ whole genome shotgun (WGS) entry which is preliminary data.</text>
</comment>
<name>A0A7C5UXL2_9CREN</name>
<accession>A0A7C5UXL2</accession>